<accession>W9DPZ8</accession>
<sequence>MKFSNRIIKSPTLRFGINLLILVALTCISLHLAVAGSNPEQVNATIVADLQQTVGKDLFSLVDSDVYEGYDKNTTPYFNVIWSPDGDQMLIQTSVFLHIIGGGDFGSARVHALYIADADGSDLKCVVWGESKSSEGLVIRSPLWSPSGNYFAYVEESTGGMYRVTSSQLVIMSNELQPVHRIDQDLDVSGSISEMPVNYKWSPVEDKIITFIPGNLVVFNLEDNTNFSLDIGDNYFKIKDVTLSGDGSKLVFSMLEDDYTKIHKEMFLVDIENRDIDQIYSAEGADFYYVKWSPDSKKLAFTQNNITEGDGTIVYVLSFSDMIGEKPAIMPLLDYGSIEAWYPDSERLLVSNVSSKMHELLTVSINGEIDKLFRVDSDFDTILSENGCVLVVRRTLDRDVPSRMYNLTLLSGQDQMEIDNVYYYSLEGNDLIFVSDSKISYLNTATNEAWSIPTPIAYPETISLNPSGHSMAVDGYIMELQGFEKQAVTSVENDTYGSVPDEEDVISEMNEQVETGNNGSISSFINEKVDAFFGAVTEILEA</sequence>
<keyword evidence="2" id="KW-1185">Reference proteome</keyword>
<evidence type="ECO:0000313" key="2">
    <source>
        <dbReference type="Proteomes" id="UP000019483"/>
    </source>
</evidence>
<dbReference type="EMBL" id="AZAJ01000001">
    <property type="protein sequence ID" value="ETA68489.1"/>
    <property type="molecule type" value="Genomic_DNA"/>
</dbReference>
<dbReference type="AlphaFoldDB" id="W9DPZ8"/>
<reference evidence="1 2" key="1">
    <citation type="submission" date="2013-08" db="EMBL/GenBank/DDBJ databases">
        <authorList>
            <consortium name="DOE Joint Genome Institute"/>
            <person name="Eisen J."/>
            <person name="Huntemann M."/>
            <person name="Han J."/>
            <person name="Chen A."/>
            <person name="Kyrpides N."/>
            <person name="Mavromatis K."/>
            <person name="Markowitz V."/>
            <person name="Palaniappan K."/>
            <person name="Ivanova N."/>
            <person name="Schaumberg A."/>
            <person name="Pati A."/>
            <person name="Liolios K."/>
            <person name="Nordberg H.P."/>
            <person name="Cantor M.N."/>
            <person name="Hua S.X."/>
            <person name="Woyke T."/>
        </authorList>
    </citation>
    <scope>NUCLEOTIDE SEQUENCE [LARGE SCALE GENOMIC DNA]</scope>
    <source>
        <strain evidence="1 2">DSM 2278</strain>
    </source>
</reference>
<dbReference type="Gene3D" id="2.120.10.30">
    <property type="entry name" value="TolB, C-terminal domain"/>
    <property type="match status" value="1"/>
</dbReference>
<proteinExistence type="predicted"/>
<dbReference type="PANTHER" id="PTHR36842">
    <property type="entry name" value="PROTEIN TOLB HOMOLOG"/>
    <property type="match status" value="1"/>
</dbReference>
<dbReference type="SUPFAM" id="SSF82171">
    <property type="entry name" value="DPP6 N-terminal domain-like"/>
    <property type="match status" value="1"/>
</dbReference>
<protein>
    <recommendedName>
        <fullName evidence="3">Periplasmic component of the Tol biopolymer transport system</fullName>
    </recommendedName>
</protein>
<gene>
    <name evidence="1" type="ORF">MettiDRAFT_1962</name>
</gene>
<comment type="caution">
    <text evidence="1">The sequence shown here is derived from an EMBL/GenBank/DDBJ whole genome shotgun (WGS) entry which is preliminary data.</text>
</comment>
<dbReference type="RefSeq" id="WP_023845624.1">
    <property type="nucleotide sequence ID" value="NZ_AZAJ01000001.1"/>
</dbReference>
<dbReference type="OrthoDB" id="25019at2157"/>
<name>W9DPZ8_METTI</name>
<dbReference type="PANTHER" id="PTHR36842:SF1">
    <property type="entry name" value="PROTEIN TOLB"/>
    <property type="match status" value="1"/>
</dbReference>
<dbReference type="Proteomes" id="UP000019483">
    <property type="component" value="Unassembled WGS sequence"/>
</dbReference>
<dbReference type="InterPro" id="IPR011042">
    <property type="entry name" value="6-blade_b-propeller_TolB-like"/>
</dbReference>
<organism evidence="1 2">
    <name type="scientific">Methanolobus tindarius DSM 2278</name>
    <dbReference type="NCBI Taxonomy" id="1090322"/>
    <lineage>
        <taxon>Archaea</taxon>
        <taxon>Methanobacteriati</taxon>
        <taxon>Methanobacteriota</taxon>
        <taxon>Stenosarchaea group</taxon>
        <taxon>Methanomicrobia</taxon>
        <taxon>Methanosarcinales</taxon>
        <taxon>Methanosarcinaceae</taxon>
        <taxon>Methanolobus</taxon>
    </lineage>
</organism>
<evidence type="ECO:0000313" key="1">
    <source>
        <dbReference type="EMBL" id="ETA68489.1"/>
    </source>
</evidence>
<evidence type="ECO:0008006" key="3">
    <source>
        <dbReference type="Google" id="ProtNLM"/>
    </source>
</evidence>